<dbReference type="GO" id="GO:0005737">
    <property type="term" value="C:cytoplasm"/>
    <property type="evidence" value="ECO:0007669"/>
    <property type="project" value="TreeGrafter"/>
</dbReference>
<dbReference type="EMBL" id="JANIPJ010000007">
    <property type="protein sequence ID" value="MCR2804655.1"/>
    <property type="molecule type" value="Genomic_DNA"/>
</dbReference>
<organism evidence="3 4">
    <name type="scientific">Paenibacillus soyae</name>
    <dbReference type="NCBI Taxonomy" id="2969249"/>
    <lineage>
        <taxon>Bacteria</taxon>
        <taxon>Bacillati</taxon>
        <taxon>Bacillota</taxon>
        <taxon>Bacilli</taxon>
        <taxon>Bacillales</taxon>
        <taxon>Paenibacillaceae</taxon>
        <taxon>Paenibacillus</taxon>
    </lineage>
</organism>
<sequence>MRLYTDPRGEAYEQAIDLAIRTSECFVLKEHVGGWAGIMRSGGYNDVVEALRPYLVKTIELQDAGMDEIIQMQRAYRSDAFYTAGTYHMYKCCEESGLVLKRAANRLADWIYPHLPEDLCFLKEGDGDYLFSIVHEKMYGMDVTETEALELMDRVTGLFLELERHQDLEYLLDDAIKHRTDKLYISGHRLTELPERIKELTELRELEVFEQDLYRLPEGLFELSKLERLAIMTADLEGIPASIAKLKSLKELRIYCGSSDRPAPGWKVKPKEEISLNRIPPEIGELQMLKELTIQYSAIHKLPPELEKLKRLRVLNVGSCKIKRKPAFLKRMKQLKHVSVSEGLY</sequence>
<dbReference type="RefSeq" id="WP_257445819.1">
    <property type="nucleotide sequence ID" value="NZ_JANIPJ010000007.1"/>
</dbReference>
<dbReference type="InterPro" id="IPR032675">
    <property type="entry name" value="LRR_dom_sf"/>
</dbReference>
<dbReference type="PANTHER" id="PTHR48051">
    <property type="match status" value="1"/>
</dbReference>
<dbReference type="SUPFAM" id="SSF52058">
    <property type="entry name" value="L domain-like"/>
    <property type="match status" value="1"/>
</dbReference>
<evidence type="ECO:0000313" key="3">
    <source>
        <dbReference type="EMBL" id="MCR2804655.1"/>
    </source>
</evidence>
<name>A0A9X2MQQ7_9BACL</name>
<keyword evidence="4" id="KW-1185">Reference proteome</keyword>
<evidence type="ECO:0000313" key="4">
    <source>
        <dbReference type="Proteomes" id="UP001141950"/>
    </source>
</evidence>
<proteinExistence type="predicted"/>
<protein>
    <submittedName>
        <fullName evidence="3">Leucine-rich repeat domain-containing protein</fullName>
    </submittedName>
</protein>
<dbReference type="Gene3D" id="3.80.10.10">
    <property type="entry name" value="Ribonuclease Inhibitor"/>
    <property type="match status" value="1"/>
</dbReference>
<evidence type="ECO:0000256" key="2">
    <source>
        <dbReference type="ARBA" id="ARBA00022737"/>
    </source>
</evidence>
<gene>
    <name evidence="3" type="ORF">NQZ67_12280</name>
</gene>
<dbReference type="AlphaFoldDB" id="A0A9X2MQQ7"/>
<reference evidence="3" key="1">
    <citation type="submission" date="2022-08" db="EMBL/GenBank/DDBJ databases">
        <title>The genomic sequence of strain Paenibacillus sp. SCIV0701.</title>
        <authorList>
            <person name="Zhao H."/>
        </authorList>
    </citation>
    <scope>NUCLEOTIDE SEQUENCE</scope>
    <source>
        <strain evidence="3">SCIV0701</strain>
    </source>
</reference>
<dbReference type="Proteomes" id="UP001141950">
    <property type="component" value="Unassembled WGS sequence"/>
</dbReference>
<keyword evidence="2" id="KW-0677">Repeat</keyword>
<dbReference type="InterPro" id="IPR050216">
    <property type="entry name" value="LRR_domain-containing"/>
</dbReference>
<keyword evidence="1" id="KW-0433">Leucine-rich repeat</keyword>
<evidence type="ECO:0000256" key="1">
    <source>
        <dbReference type="ARBA" id="ARBA00022614"/>
    </source>
</evidence>
<comment type="caution">
    <text evidence="3">The sequence shown here is derived from an EMBL/GenBank/DDBJ whole genome shotgun (WGS) entry which is preliminary data.</text>
</comment>
<accession>A0A9X2MQQ7</accession>
<dbReference type="PANTHER" id="PTHR48051:SF54">
    <property type="entry name" value="LEUCINE-RICH REPEAT-CONTAINING PROTEIN"/>
    <property type="match status" value="1"/>
</dbReference>